<organism evidence="2 3">
    <name type="scientific">Haloferula rosea</name>
    <dbReference type="NCBI Taxonomy" id="490093"/>
    <lineage>
        <taxon>Bacteria</taxon>
        <taxon>Pseudomonadati</taxon>
        <taxon>Verrucomicrobiota</taxon>
        <taxon>Verrucomicrobiia</taxon>
        <taxon>Verrucomicrobiales</taxon>
        <taxon>Verrucomicrobiaceae</taxon>
        <taxon>Haloferula</taxon>
    </lineage>
</organism>
<dbReference type="RefSeq" id="WP_200274997.1">
    <property type="nucleotide sequence ID" value="NZ_JAENII010000001.1"/>
</dbReference>
<dbReference type="Proteomes" id="UP000658278">
    <property type="component" value="Unassembled WGS sequence"/>
</dbReference>
<sequence>MAEPNAESAQPIAEISHGPSAFEGFLDRHQKKLIAVGILASLGIGAVVVMRGVEEGNNAAAGEALLAAEDVSAMQDVVKNHAETPTVPSAKVILSDLQWEQGQQSAAIETLEEEIAAHPDHPATFPAQARLGARLIEQGSLDKATEVLQDLADNPKASYLAPYALTALAEIATKNGDQEKASSLLDEASNSYPESPFGRTVSDSKRYIGFQMPTEIDPPAPEPVETSTPPSPLDPGPDPDLSSPIELDPTQPTGGGTTGNPLLDNLNQDTPAPAEESPETTEETPAPAEDSAETPVEEPSDSTPPADGE</sequence>
<gene>
    <name evidence="2" type="ORF">JIN81_00180</name>
</gene>
<reference evidence="2" key="1">
    <citation type="submission" date="2021-01" db="EMBL/GenBank/DDBJ databases">
        <title>Modified the classification status of verrucomicrobia.</title>
        <authorList>
            <person name="Feng X."/>
        </authorList>
    </citation>
    <scope>NUCLEOTIDE SEQUENCE</scope>
    <source>
        <strain evidence="2">KCTC 22201</strain>
    </source>
</reference>
<dbReference type="EMBL" id="JAENII010000001">
    <property type="protein sequence ID" value="MBK1825419.1"/>
    <property type="molecule type" value="Genomic_DNA"/>
</dbReference>
<feature type="region of interest" description="Disordered" evidence="1">
    <location>
        <begin position="211"/>
        <end position="309"/>
    </location>
</feature>
<accession>A0A934R504</accession>
<dbReference type="Gene3D" id="1.25.40.10">
    <property type="entry name" value="Tetratricopeptide repeat domain"/>
    <property type="match status" value="1"/>
</dbReference>
<name>A0A934R504_9BACT</name>
<dbReference type="AlphaFoldDB" id="A0A934R504"/>
<proteinExistence type="predicted"/>
<feature type="compositionally biased region" description="Pro residues" evidence="1">
    <location>
        <begin position="229"/>
        <end position="238"/>
    </location>
</feature>
<feature type="compositionally biased region" description="Low complexity" evidence="1">
    <location>
        <begin position="259"/>
        <end position="275"/>
    </location>
</feature>
<dbReference type="SUPFAM" id="SSF48452">
    <property type="entry name" value="TPR-like"/>
    <property type="match status" value="1"/>
</dbReference>
<evidence type="ECO:0000313" key="3">
    <source>
        <dbReference type="Proteomes" id="UP000658278"/>
    </source>
</evidence>
<keyword evidence="3" id="KW-1185">Reference proteome</keyword>
<evidence type="ECO:0000256" key="1">
    <source>
        <dbReference type="SAM" id="MobiDB-lite"/>
    </source>
</evidence>
<evidence type="ECO:0000313" key="2">
    <source>
        <dbReference type="EMBL" id="MBK1825419.1"/>
    </source>
</evidence>
<feature type="compositionally biased region" description="Low complexity" evidence="1">
    <location>
        <begin position="239"/>
        <end position="252"/>
    </location>
</feature>
<comment type="caution">
    <text evidence="2">The sequence shown here is derived from an EMBL/GenBank/DDBJ whole genome shotgun (WGS) entry which is preliminary data.</text>
</comment>
<protein>
    <submittedName>
        <fullName evidence="2">Tetratricopeptide repeat protein</fullName>
    </submittedName>
</protein>
<feature type="compositionally biased region" description="Acidic residues" evidence="1">
    <location>
        <begin position="290"/>
        <end position="300"/>
    </location>
</feature>
<dbReference type="InterPro" id="IPR011990">
    <property type="entry name" value="TPR-like_helical_dom_sf"/>
</dbReference>